<dbReference type="InterPro" id="IPR041470">
    <property type="entry name" value="GCP_N"/>
</dbReference>
<dbReference type="FunFam" id="1.20.120.1900:FF:000011">
    <property type="entry name" value="Spindle pole body component"/>
    <property type="match status" value="1"/>
</dbReference>
<keyword evidence="4 5" id="KW-0206">Cytoskeleton</keyword>
<dbReference type="HOGENOM" id="CLU_007738_0_1_1"/>
<dbReference type="OrthoDB" id="2192946at2759"/>
<dbReference type="GO" id="GO:0031122">
    <property type="term" value="P:cytoplasmic microtubule organization"/>
    <property type="evidence" value="ECO:0007669"/>
    <property type="project" value="TreeGrafter"/>
</dbReference>
<dbReference type="GO" id="GO:0007020">
    <property type="term" value="P:microtubule nucleation"/>
    <property type="evidence" value="ECO:0007669"/>
    <property type="project" value="InterPro"/>
</dbReference>
<dbReference type="GO" id="GO:0044732">
    <property type="term" value="C:mitotic spindle pole body"/>
    <property type="evidence" value="ECO:0007669"/>
    <property type="project" value="TreeGrafter"/>
</dbReference>
<evidence type="ECO:0000256" key="7">
    <source>
        <dbReference type="SAM" id="MobiDB-lite"/>
    </source>
</evidence>
<evidence type="ECO:0000256" key="5">
    <source>
        <dbReference type="RuleBase" id="RU363050"/>
    </source>
</evidence>
<dbReference type="Gene3D" id="1.20.120.1900">
    <property type="entry name" value="Gamma-tubulin complex, C-terminal domain"/>
    <property type="match status" value="1"/>
</dbReference>
<feature type="domain" description="Gamma tubulin complex component protein N-terminal" evidence="9">
    <location>
        <begin position="179"/>
        <end position="514"/>
    </location>
</feature>
<dbReference type="InterPro" id="IPR040457">
    <property type="entry name" value="GCP_C"/>
</dbReference>
<evidence type="ECO:0000259" key="9">
    <source>
        <dbReference type="Pfam" id="PF17681"/>
    </source>
</evidence>
<feature type="compositionally biased region" description="Basic and acidic residues" evidence="7">
    <location>
        <begin position="64"/>
        <end position="79"/>
    </location>
</feature>
<evidence type="ECO:0000256" key="3">
    <source>
        <dbReference type="ARBA" id="ARBA00022701"/>
    </source>
</evidence>
<reference evidence="10 11" key="1">
    <citation type="submission" date="2013-03" db="EMBL/GenBank/DDBJ databases">
        <title>The Genome Sequence of Cladophialophora yegresii CBS 114405.</title>
        <authorList>
            <consortium name="The Broad Institute Genomics Platform"/>
            <person name="Cuomo C."/>
            <person name="de Hoog S."/>
            <person name="Gorbushina A."/>
            <person name="Walker B."/>
            <person name="Young S.K."/>
            <person name="Zeng Q."/>
            <person name="Gargeya S."/>
            <person name="Fitzgerald M."/>
            <person name="Haas B."/>
            <person name="Abouelleil A."/>
            <person name="Allen A.W."/>
            <person name="Alvarado L."/>
            <person name="Arachchi H.M."/>
            <person name="Berlin A.M."/>
            <person name="Chapman S.B."/>
            <person name="Gainer-Dewar J."/>
            <person name="Goldberg J."/>
            <person name="Griggs A."/>
            <person name="Gujja S."/>
            <person name="Hansen M."/>
            <person name="Howarth C."/>
            <person name="Imamovic A."/>
            <person name="Ireland A."/>
            <person name="Larimer J."/>
            <person name="McCowan C."/>
            <person name="Murphy C."/>
            <person name="Pearson M."/>
            <person name="Poon T.W."/>
            <person name="Priest M."/>
            <person name="Roberts A."/>
            <person name="Saif S."/>
            <person name="Shea T."/>
            <person name="Sisk P."/>
            <person name="Sykes S."/>
            <person name="Wortman J."/>
            <person name="Nusbaum C."/>
            <person name="Birren B."/>
        </authorList>
    </citation>
    <scope>NUCLEOTIDE SEQUENCE [LARGE SCALE GENOMIC DNA]</scope>
    <source>
        <strain evidence="10 11">CBS 114405</strain>
    </source>
</reference>
<evidence type="ECO:0000256" key="2">
    <source>
        <dbReference type="ARBA" id="ARBA00022490"/>
    </source>
</evidence>
<comment type="caution">
    <text evidence="10">The sequence shown here is derived from an EMBL/GenBank/DDBJ whole genome shotgun (WGS) entry which is preliminary data.</text>
</comment>
<feature type="region of interest" description="Disordered" evidence="7">
    <location>
        <begin position="756"/>
        <end position="775"/>
    </location>
</feature>
<dbReference type="InterPro" id="IPR042241">
    <property type="entry name" value="GCP_C_sf"/>
</dbReference>
<dbReference type="PANTHER" id="PTHR19302">
    <property type="entry name" value="GAMMA TUBULIN COMPLEX PROTEIN"/>
    <property type="match status" value="1"/>
</dbReference>
<evidence type="ECO:0000256" key="1">
    <source>
        <dbReference type="ARBA" id="ARBA00010337"/>
    </source>
</evidence>
<dbReference type="VEuPathDB" id="FungiDB:A1O7_05456"/>
<keyword evidence="6" id="KW-0175">Coiled coil</keyword>
<feature type="coiled-coil region" evidence="6">
    <location>
        <begin position="304"/>
        <end position="331"/>
    </location>
</feature>
<dbReference type="GO" id="GO:0051011">
    <property type="term" value="F:microtubule minus-end binding"/>
    <property type="evidence" value="ECO:0007669"/>
    <property type="project" value="TreeGrafter"/>
</dbReference>
<sequence>MTSLHYRSASATDRRSTQFSNGTTRVNSSRATRDERPFARDAGSPVLPDGVADSVNGAHGASNAEKRVSGLEPRRREKSTITTTEAIYTRRSPKKEPSNNTAARHGARRSVVSPVLKQPEEDASTPSPPWAPSVSLIPHSSAPLAVRVTVPPLSRHAPADLDPLPLDHLSMQEQEHALLDDLLYVFMGFEGQYVRFQDSYDPAEEKHRLNGPSFHPLPGLDPSLRDLTTSMLSMATHHCAIEAFIEVQSREEFGSVNHALCAAIRKLLKDYLILIAQLEMKVLTDPKFTLHQMHIAVIPTAQCLAQLYSLAQELLKKNSLLEEDIDDSIDDFDADNIIERLKEGGDLLPGSLAKKRCIGGNVLGLLTTRLSTFSGDPAARSILEMLLRESSRPYMVMLNEWLHHGGINDPHSEFLVGERASIKRERLDEDYTDEYWEKRYYIREKEVPPQLDAMREKVLLAGKYLNVVRECGGVNISSKIVDTPATFDDPRFLDNVNNAYSFANKELLHLLLTKNSLRSRLRSLKHYFFLDRAEFFLYFLELSDSELRKKHRDVNVGKLQSLLDLVLHQPGSIAVADPFKEDVKVEMNSVGLTQWLIKVVNVQGMDQDNPDSVIDQYKTPAASQISATERLKEEKKKEEEGKDIIGFDALELDYQVPFPLSLIISRKTVKRYQLIFRYTLALRHLETQLVGCWSTHTKEKAWIHKSSDKKFELWKRRVWTLRSRMLVFVQQMLFFATAEVLEPNWQKLMKKVDDAERDDSAEEMSRPAGLNPKAKPTVDELMQNHVDMLDSCMKDLGLTQAKLLRLHTKLMTGCGMFASYVEHVTKSIYEADTSIQLKAAGPKGGATTPVPTPTDSARMKRIEESIRKYEEHFNRHLKILIDALNWFATTETVSLLSLCGRLTNAEVQKRDDLFL</sequence>
<dbReference type="GO" id="GO:0051321">
    <property type="term" value="P:meiotic cell cycle"/>
    <property type="evidence" value="ECO:0007669"/>
    <property type="project" value="TreeGrafter"/>
</dbReference>
<dbReference type="GO" id="GO:0051225">
    <property type="term" value="P:spindle assembly"/>
    <property type="evidence" value="ECO:0007669"/>
    <property type="project" value="TreeGrafter"/>
</dbReference>
<dbReference type="GO" id="GO:0043015">
    <property type="term" value="F:gamma-tubulin binding"/>
    <property type="evidence" value="ECO:0007669"/>
    <property type="project" value="InterPro"/>
</dbReference>
<dbReference type="GO" id="GO:0000278">
    <property type="term" value="P:mitotic cell cycle"/>
    <property type="evidence" value="ECO:0007669"/>
    <property type="project" value="TreeGrafter"/>
</dbReference>
<dbReference type="EMBL" id="AMGW01000004">
    <property type="protein sequence ID" value="EXJ58033.1"/>
    <property type="molecule type" value="Genomic_DNA"/>
</dbReference>
<dbReference type="RefSeq" id="XP_007757656.1">
    <property type="nucleotide sequence ID" value="XM_007759466.1"/>
</dbReference>
<keyword evidence="3 5" id="KW-0493">Microtubule</keyword>
<evidence type="ECO:0000259" key="8">
    <source>
        <dbReference type="Pfam" id="PF04130"/>
    </source>
</evidence>
<evidence type="ECO:0000313" key="10">
    <source>
        <dbReference type="EMBL" id="EXJ58033.1"/>
    </source>
</evidence>
<evidence type="ECO:0000256" key="4">
    <source>
        <dbReference type="ARBA" id="ARBA00023212"/>
    </source>
</evidence>
<dbReference type="AlphaFoldDB" id="W9VR55"/>
<dbReference type="eggNOG" id="KOG2001">
    <property type="taxonomic scope" value="Eukaryota"/>
</dbReference>
<dbReference type="Proteomes" id="UP000019473">
    <property type="component" value="Unassembled WGS sequence"/>
</dbReference>
<keyword evidence="11" id="KW-1185">Reference proteome</keyword>
<comment type="subcellular location">
    <subcellularLocation>
        <location evidence="5">Cytoplasm</location>
        <location evidence="5">Cytoskeleton</location>
        <location evidence="5">Microtubule organizing center</location>
    </subcellularLocation>
</comment>
<dbReference type="Pfam" id="PF04130">
    <property type="entry name" value="GCP_C_terminal"/>
    <property type="match status" value="1"/>
</dbReference>
<protein>
    <recommendedName>
        <fullName evidence="5">Spindle pole body component</fullName>
    </recommendedName>
</protein>
<feature type="region of interest" description="Disordered" evidence="7">
    <location>
        <begin position="1"/>
        <end position="132"/>
    </location>
</feature>
<comment type="similarity">
    <text evidence="1 5">Belongs to the TUBGCP family.</text>
</comment>
<dbReference type="InterPro" id="IPR007259">
    <property type="entry name" value="GCP"/>
</dbReference>
<proteinExistence type="inferred from homology"/>
<gene>
    <name evidence="10" type="ORF">A1O7_05456</name>
</gene>
<feature type="compositionally biased region" description="Polar residues" evidence="7">
    <location>
        <begin position="1"/>
        <end position="30"/>
    </location>
</feature>
<dbReference type="Pfam" id="PF17681">
    <property type="entry name" value="GCP_N_terminal"/>
    <property type="match status" value="1"/>
</dbReference>
<dbReference type="GO" id="GO:0000930">
    <property type="term" value="C:gamma-tubulin complex"/>
    <property type="evidence" value="ECO:0007669"/>
    <property type="project" value="UniProtKB-ARBA"/>
</dbReference>
<feature type="domain" description="Gamma tubulin complex component C-terminal" evidence="8">
    <location>
        <begin position="517"/>
        <end position="902"/>
    </location>
</feature>
<dbReference type="GO" id="GO:0005874">
    <property type="term" value="C:microtubule"/>
    <property type="evidence" value="ECO:0007669"/>
    <property type="project" value="UniProtKB-KW"/>
</dbReference>
<dbReference type="GeneID" id="19180041"/>
<accession>W9VR55</accession>
<name>W9VR55_9EURO</name>
<evidence type="ECO:0000313" key="11">
    <source>
        <dbReference type="Proteomes" id="UP000019473"/>
    </source>
</evidence>
<dbReference type="GO" id="GO:0000922">
    <property type="term" value="C:spindle pole"/>
    <property type="evidence" value="ECO:0007669"/>
    <property type="project" value="InterPro"/>
</dbReference>
<dbReference type="STRING" id="1182544.W9VR55"/>
<evidence type="ECO:0000256" key="6">
    <source>
        <dbReference type="SAM" id="Coils"/>
    </source>
</evidence>
<keyword evidence="2 5" id="KW-0963">Cytoplasm</keyword>
<dbReference type="PANTHER" id="PTHR19302:SF13">
    <property type="entry name" value="GAMMA-TUBULIN COMPLEX COMPONENT 2"/>
    <property type="match status" value="1"/>
</dbReference>
<organism evidence="10 11">
    <name type="scientific">Cladophialophora yegresii CBS 114405</name>
    <dbReference type="NCBI Taxonomy" id="1182544"/>
    <lineage>
        <taxon>Eukaryota</taxon>
        <taxon>Fungi</taxon>
        <taxon>Dikarya</taxon>
        <taxon>Ascomycota</taxon>
        <taxon>Pezizomycotina</taxon>
        <taxon>Eurotiomycetes</taxon>
        <taxon>Chaetothyriomycetidae</taxon>
        <taxon>Chaetothyriales</taxon>
        <taxon>Herpotrichiellaceae</taxon>
        <taxon>Cladophialophora</taxon>
    </lineage>
</organism>